<organism evidence="5 6">
    <name type="scientific">Lipingzhangella rawalii</name>
    <dbReference type="NCBI Taxonomy" id="2055835"/>
    <lineage>
        <taxon>Bacteria</taxon>
        <taxon>Bacillati</taxon>
        <taxon>Actinomycetota</taxon>
        <taxon>Actinomycetes</taxon>
        <taxon>Streptosporangiales</taxon>
        <taxon>Nocardiopsidaceae</taxon>
        <taxon>Lipingzhangella</taxon>
    </lineage>
</organism>
<comment type="similarity">
    <text evidence="1">Belongs to the bacterial solute-binding protein 1 family.</text>
</comment>
<reference evidence="6" key="1">
    <citation type="submission" date="2023-07" db="EMBL/GenBank/DDBJ databases">
        <title>Novel species in the genus Lipingzhangella isolated from Sambhar Salt Lake.</title>
        <authorList>
            <person name="Jiya N."/>
            <person name="Kajale S."/>
            <person name="Sharma A."/>
        </authorList>
    </citation>
    <scope>NUCLEOTIDE SEQUENCE [LARGE SCALE GENOMIC DNA]</scope>
    <source>
        <strain evidence="6">LS1_29</strain>
    </source>
</reference>
<keyword evidence="3 4" id="KW-0732">Signal</keyword>
<keyword evidence="2" id="KW-0813">Transport</keyword>
<evidence type="ECO:0000256" key="1">
    <source>
        <dbReference type="ARBA" id="ARBA00008520"/>
    </source>
</evidence>
<proteinExistence type="inferred from homology"/>
<dbReference type="SUPFAM" id="SSF53850">
    <property type="entry name" value="Periplasmic binding protein-like II"/>
    <property type="match status" value="1"/>
</dbReference>
<evidence type="ECO:0000256" key="4">
    <source>
        <dbReference type="SAM" id="SignalP"/>
    </source>
</evidence>
<evidence type="ECO:0000313" key="5">
    <source>
        <dbReference type="EMBL" id="MDS1271988.1"/>
    </source>
</evidence>
<dbReference type="Proteomes" id="UP001250214">
    <property type="component" value="Unassembled WGS sequence"/>
</dbReference>
<dbReference type="Gene3D" id="3.40.190.10">
    <property type="entry name" value="Periplasmic binding protein-like II"/>
    <property type="match status" value="2"/>
</dbReference>
<evidence type="ECO:0000256" key="2">
    <source>
        <dbReference type="ARBA" id="ARBA00022448"/>
    </source>
</evidence>
<gene>
    <name evidence="5" type="ORF">RIF23_16980</name>
</gene>
<dbReference type="EMBL" id="JAVLVT010000009">
    <property type="protein sequence ID" value="MDS1271988.1"/>
    <property type="molecule type" value="Genomic_DNA"/>
</dbReference>
<name>A0ABU2H9J3_9ACTN</name>
<dbReference type="PANTHER" id="PTHR30061">
    <property type="entry name" value="MALTOSE-BINDING PERIPLASMIC PROTEIN"/>
    <property type="match status" value="1"/>
</dbReference>
<evidence type="ECO:0000313" key="6">
    <source>
        <dbReference type="Proteomes" id="UP001250214"/>
    </source>
</evidence>
<keyword evidence="6" id="KW-1185">Reference proteome</keyword>
<dbReference type="CDD" id="cd14747">
    <property type="entry name" value="PBP2_MalE"/>
    <property type="match status" value="1"/>
</dbReference>
<comment type="caution">
    <text evidence="5">The sequence shown here is derived from an EMBL/GenBank/DDBJ whole genome shotgun (WGS) entry which is preliminary data.</text>
</comment>
<dbReference type="Pfam" id="PF01547">
    <property type="entry name" value="SBP_bac_1"/>
    <property type="match status" value="1"/>
</dbReference>
<accession>A0ABU2H9J3</accession>
<dbReference type="InterPro" id="IPR006059">
    <property type="entry name" value="SBP"/>
</dbReference>
<evidence type="ECO:0000256" key="3">
    <source>
        <dbReference type="ARBA" id="ARBA00022729"/>
    </source>
</evidence>
<feature type="chain" id="PRO_5046865004" evidence="4">
    <location>
        <begin position="26"/>
        <end position="425"/>
    </location>
</feature>
<dbReference type="PANTHER" id="PTHR30061:SF50">
    <property type="entry name" value="MALTOSE_MALTODEXTRIN-BINDING PERIPLASMIC PROTEIN"/>
    <property type="match status" value="1"/>
</dbReference>
<protein>
    <submittedName>
        <fullName evidence="5">Sugar ABC transporter substrate-binding protein</fullName>
    </submittedName>
</protein>
<feature type="signal peptide" evidence="4">
    <location>
        <begin position="1"/>
        <end position="25"/>
    </location>
</feature>
<sequence>MRRSPRSLTVSVAALTAAGALVLTACNGATDDADALDVWIMEGTNPDASDFFDDVAADFEEQTGAEVNVEFVPWADAHDRFVTGMAGDELPDVAEVGTTWTPEFAETGAMADLTDRIDDPDDYVPELIEAAEVEDGIYGVPWHAAVRSIIYRTDIFEDLDLDEPQDWDELRAAAIAIDESEAWEETAFPVPGHATHSISAFIWGAGGDFATENPDGSWDIHIDSAESQEGLQYLADLALEDDVSTTGATTWMETDILDNFNDENVAMTVQGGWTIPAILEDNPDLEGRIGAFMIPGPDGEPSPSFVGGSHLGVFEGADQDLSWEFIELLTEEEYSVRWSEESGYFPPNREQLTQFEESDDDLVAPFAQQMSQAGAVYPVTPAWGDVEGDEVFPRMMQDILSEDATVAEATSTAAEELDEFLNQDD</sequence>
<dbReference type="PROSITE" id="PS51257">
    <property type="entry name" value="PROKAR_LIPOPROTEIN"/>
    <property type="match status" value="1"/>
</dbReference>
<dbReference type="RefSeq" id="WP_310913547.1">
    <property type="nucleotide sequence ID" value="NZ_JAVLVT010000009.1"/>
</dbReference>